<protein>
    <submittedName>
        <fullName evidence="3">Uncharacterized protein</fullName>
    </submittedName>
</protein>
<name>A0A8C7XUM3_9TELE</name>
<dbReference type="Ensembl" id="ENSOSIT00000019883.1">
    <property type="protein sequence ID" value="ENSOSIP00000018831.1"/>
    <property type="gene ID" value="ENSOSIG00000010186.1"/>
</dbReference>
<dbReference type="GeneTree" id="ENSGT01150000286911"/>
<evidence type="ECO:0000256" key="1">
    <source>
        <dbReference type="ARBA" id="ARBA00022614"/>
    </source>
</evidence>
<dbReference type="InterPro" id="IPR032675">
    <property type="entry name" value="LRR_dom_sf"/>
</dbReference>
<keyword evidence="4" id="KW-1185">Reference proteome</keyword>
<dbReference type="PANTHER" id="PTHR24106">
    <property type="entry name" value="NACHT, LRR AND CARD DOMAINS-CONTAINING"/>
    <property type="match status" value="1"/>
</dbReference>
<dbReference type="Gene3D" id="3.80.10.10">
    <property type="entry name" value="Ribonuclease Inhibitor"/>
    <property type="match status" value="2"/>
</dbReference>
<keyword evidence="1" id="KW-0433">Leucine-rich repeat</keyword>
<reference evidence="3" key="2">
    <citation type="submission" date="2025-09" db="UniProtKB">
        <authorList>
            <consortium name="Ensembl"/>
        </authorList>
    </citation>
    <scope>IDENTIFICATION</scope>
</reference>
<evidence type="ECO:0000256" key="2">
    <source>
        <dbReference type="ARBA" id="ARBA00022737"/>
    </source>
</evidence>
<evidence type="ECO:0000313" key="3">
    <source>
        <dbReference type="Ensembl" id="ENSOSIP00000018831.1"/>
    </source>
</evidence>
<dbReference type="Pfam" id="PF13516">
    <property type="entry name" value="LRR_6"/>
    <property type="match status" value="3"/>
</dbReference>
<reference evidence="3" key="1">
    <citation type="submission" date="2025-08" db="UniProtKB">
        <authorList>
            <consortium name="Ensembl"/>
        </authorList>
    </citation>
    <scope>IDENTIFICATION</scope>
</reference>
<dbReference type="SMART" id="SM00368">
    <property type="entry name" value="LRR_RI"/>
    <property type="match status" value="4"/>
</dbReference>
<proteinExistence type="predicted"/>
<dbReference type="InterPro" id="IPR001611">
    <property type="entry name" value="Leu-rich_rpt"/>
</dbReference>
<dbReference type="SUPFAM" id="SSF52047">
    <property type="entry name" value="RNI-like"/>
    <property type="match status" value="1"/>
</dbReference>
<organism evidence="3 4">
    <name type="scientific">Oryzias sinensis</name>
    <name type="common">Chinese medaka</name>
    <dbReference type="NCBI Taxonomy" id="183150"/>
    <lineage>
        <taxon>Eukaryota</taxon>
        <taxon>Metazoa</taxon>
        <taxon>Chordata</taxon>
        <taxon>Craniata</taxon>
        <taxon>Vertebrata</taxon>
        <taxon>Euteleostomi</taxon>
        <taxon>Actinopterygii</taxon>
        <taxon>Neopterygii</taxon>
        <taxon>Teleostei</taxon>
        <taxon>Neoteleostei</taxon>
        <taxon>Acanthomorphata</taxon>
        <taxon>Ovalentaria</taxon>
        <taxon>Atherinomorphae</taxon>
        <taxon>Beloniformes</taxon>
        <taxon>Adrianichthyidae</taxon>
        <taxon>Oryziinae</taxon>
        <taxon>Oryzias</taxon>
    </lineage>
</organism>
<dbReference type="InterPro" id="IPR051261">
    <property type="entry name" value="NLR"/>
</dbReference>
<evidence type="ECO:0000313" key="4">
    <source>
        <dbReference type="Proteomes" id="UP000694383"/>
    </source>
</evidence>
<accession>A0A8C7XUM3</accession>
<dbReference type="AlphaFoldDB" id="A0A8C7XUM3"/>
<dbReference type="Proteomes" id="UP000694383">
    <property type="component" value="Unplaced"/>
</dbReference>
<keyword evidence="2" id="KW-0677">Repeat</keyword>
<sequence length="228" mass="24556">MPVVSRLEHCSLSAASCAALSSALKSSASLVELDLSFNVLQDSGVKDLLQMCRLSEVSCAALAAALKPRPSCLTHLDLSNNDLHDAGVKQLCSLLEAPPCSLDALKLSKTSCSALLSALKSNPTSHLRELDLRDNNLQDSAVKQLSNLVESPHHKLDSLRSVEASGLSSYLLHCWLNVLLHSGHLVLRLSNGICQRKSSTFSPFLIQSVICGHQTNKTSTEFLVQDKT</sequence>